<evidence type="ECO:0000259" key="1">
    <source>
        <dbReference type="Pfam" id="PF00175"/>
    </source>
</evidence>
<dbReference type="SUPFAM" id="SSF63380">
    <property type="entry name" value="Riboflavin synthase domain-like"/>
    <property type="match status" value="1"/>
</dbReference>
<evidence type="ECO:0000313" key="3">
    <source>
        <dbReference type="Proteomes" id="UP000289537"/>
    </source>
</evidence>
<reference evidence="2 3" key="1">
    <citation type="journal article" date="2017" name="Proc. Natl. Acad. Sci. U.S.A.">
        <title>Small genome symbiont underlies cuticle hardness in beetles.</title>
        <authorList>
            <person name="Anbutsu H."/>
            <person name="Moriyama M."/>
            <person name="Nikoh N."/>
            <person name="Hosokawa T."/>
            <person name="Futahashi R."/>
            <person name="Tanahashi M."/>
            <person name="Meng X.Y."/>
            <person name="Kuriwada T."/>
            <person name="Mori N."/>
            <person name="Oshima K."/>
            <person name="Hattori M."/>
            <person name="Fujie M."/>
            <person name="Satoh N."/>
            <person name="Maeda T."/>
            <person name="Shigenobu S."/>
            <person name="Koga R."/>
            <person name="Fukatsu T."/>
        </authorList>
    </citation>
    <scope>NUCLEOTIDE SEQUENCE [LARGE SCALE GENOMIC DNA]</scope>
    <source>
        <strain evidence="2">NARRFE1</strain>
    </source>
</reference>
<evidence type="ECO:0000313" key="2">
    <source>
        <dbReference type="EMBL" id="BBA85034.1"/>
    </source>
</evidence>
<dbReference type="Gene3D" id="3.40.50.80">
    <property type="entry name" value="Nucleotide-binding domain of ferredoxin-NADP reductase (FNR) module"/>
    <property type="match status" value="1"/>
</dbReference>
<proteinExistence type="predicted"/>
<dbReference type="AlphaFoldDB" id="A0A2Z5TPP7"/>
<dbReference type="GO" id="GO:0016491">
    <property type="term" value="F:oxidoreductase activity"/>
    <property type="evidence" value="ECO:0007669"/>
    <property type="project" value="InterPro"/>
</dbReference>
<keyword evidence="3" id="KW-1185">Reference proteome</keyword>
<gene>
    <name evidence="2" type="primary">fpr</name>
    <name evidence="2" type="ORF">NARRFE1_00840</name>
</gene>
<dbReference type="KEGG" id="eor:NARRFE1_00840"/>
<dbReference type="OrthoDB" id="9784483at2"/>
<dbReference type="GO" id="GO:0042167">
    <property type="term" value="P:heme catabolic process"/>
    <property type="evidence" value="ECO:0007669"/>
    <property type="project" value="TreeGrafter"/>
</dbReference>
<name>A0A2Z5TPP7_9GAMM</name>
<dbReference type="Gene3D" id="2.40.30.10">
    <property type="entry name" value="Translation factors"/>
    <property type="match status" value="1"/>
</dbReference>
<dbReference type="GO" id="GO:0034599">
    <property type="term" value="P:cellular response to oxidative stress"/>
    <property type="evidence" value="ECO:0007669"/>
    <property type="project" value="TreeGrafter"/>
</dbReference>
<dbReference type="RefSeq" id="WP_148708384.1">
    <property type="nucleotide sequence ID" value="NZ_AP018161.1"/>
</dbReference>
<dbReference type="EMBL" id="AP018161">
    <property type="protein sequence ID" value="BBA85034.1"/>
    <property type="molecule type" value="Genomic_DNA"/>
</dbReference>
<dbReference type="Proteomes" id="UP000289537">
    <property type="component" value="Chromosome"/>
</dbReference>
<dbReference type="SUPFAM" id="SSF52343">
    <property type="entry name" value="Ferredoxin reductase-like, C-terminal NADP-linked domain"/>
    <property type="match status" value="1"/>
</dbReference>
<dbReference type="InterPro" id="IPR039261">
    <property type="entry name" value="FNR_nucleotide-bd"/>
</dbReference>
<organism evidence="2 3">
    <name type="scientific">endosymbiont of Rhynchophorus ferrugineus</name>
    <dbReference type="NCBI Taxonomy" id="1972133"/>
    <lineage>
        <taxon>Bacteria</taxon>
        <taxon>Pseudomonadati</taxon>
        <taxon>Pseudomonadota</taxon>
        <taxon>Gammaproteobacteria</taxon>
        <taxon>Candidatus Nardonella</taxon>
    </lineage>
</organism>
<dbReference type="InterPro" id="IPR001433">
    <property type="entry name" value="OxRdtase_FAD/NAD-bd"/>
</dbReference>
<dbReference type="PANTHER" id="PTHR47878:SF1">
    <property type="entry name" value="FLAVODOXIN_FERREDOXIN--NADP REDUCTASE"/>
    <property type="match status" value="1"/>
</dbReference>
<dbReference type="Pfam" id="PF00175">
    <property type="entry name" value="NAD_binding_1"/>
    <property type="match status" value="1"/>
</dbReference>
<dbReference type="PANTHER" id="PTHR47878">
    <property type="entry name" value="OXIDOREDUCTASE FAD/NAD(P)-BINDING DOMAIN PROTEIN"/>
    <property type="match status" value="1"/>
</dbReference>
<sequence>MWEKCIFIKLIKWSNYLFSIKFKADILKFIPGQFTILRIKIRNNYINRFYSYINSYKSKILELYIHKSGIVSNILYNIDKNNKIFYVTKKSYGNFILPNKKYNTLWMISSGTGIGPYISMLKSDFNKNNNFKYVKILHSIKYIKDFVYLYNIKKIINNYNNIELFIFVTKENIKNHFNKRITYFLKKNNLIKYFGRNINIYNDHIMICGNINIINDVINIIKNKNIDYINKNYKNIFTFEKYY</sequence>
<feature type="domain" description="Oxidoreductase FAD/NAD(P)-binding" evidence="1">
    <location>
        <begin position="107"/>
        <end position="217"/>
    </location>
</feature>
<accession>A0A2Z5TPP7</accession>
<protein>
    <submittedName>
        <fullName evidence="2">Ferredoxin-NADP reductase</fullName>
    </submittedName>
</protein>
<dbReference type="InterPro" id="IPR051930">
    <property type="entry name" value="FNR_type-1"/>
</dbReference>
<dbReference type="InterPro" id="IPR017938">
    <property type="entry name" value="Riboflavin_synthase-like_b-brl"/>
</dbReference>